<evidence type="ECO:0000256" key="3">
    <source>
        <dbReference type="ARBA" id="ARBA00022490"/>
    </source>
</evidence>
<sequence>METNNINQTEEEIINYANTSEFMTFELGKMKYAIELPKIREILTYPKNITVLPNTTKWVKGLINLRGEVVPILDIRIKFQTGEAIYNDSTAVIAVITKDNRMIGIVVDKVDDVQRLDTSSLAPVSDMGSAIPSKYLKGFVRLANNQMLVVMDIESVVHKDELKN</sequence>
<reference evidence="5 6" key="1">
    <citation type="submission" date="2019-05" db="EMBL/GenBank/DDBJ databases">
        <title>Arcobacter sp. nov., isolated from sea sediment.</title>
        <authorList>
            <person name="Kim W."/>
        </authorList>
    </citation>
    <scope>NUCLEOTIDE SEQUENCE [LARGE SCALE GENOMIC DNA]</scope>
    <source>
        <strain evidence="5 6">CAU 1517</strain>
    </source>
</reference>
<evidence type="ECO:0000313" key="6">
    <source>
        <dbReference type="Proteomes" id="UP000308901"/>
    </source>
</evidence>
<dbReference type="GO" id="GO:0007165">
    <property type="term" value="P:signal transduction"/>
    <property type="evidence" value="ECO:0007669"/>
    <property type="project" value="InterPro"/>
</dbReference>
<evidence type="ECO:0000259" key="4">
    <source>
        <dbReference type="PROSITE" id="PS50851"/>
    </source>
</evidence>
<dbReference type="GO" id="GO:0005829">
    <property type="term" value="C:cytosol"/>
    <property type="evidence" value="ECO:0007669"/>
    <property type="project" value="TreeGrafter"/>
</dbReference>
<dbReference type="Proteomes" id="UP000308901">
    <property type="component" value="Unassembled WGS sequence"/>
</dbReference>
<dbReference type="InterPro" id="IPR036061">
    <property type="entry name" value="CheW-like_dom_sf"/>
</dbReference>
<protein>
    <recommendedName>
        <fullName evidence="2">Chemotaxis protein CheW</fullName>
    </recommendedName>
</protein>
<evidence type="ECO:0000256" key="1">
    <source>
        <dbReference type="ARBA" id="ARBA00004496"/>
    </source>
</evidence>
<organism evidence="5 6">
    <name type="scientific">Arcobacter arenosus</name>
    <dbReference type="NCBI Taxonomy" id="2576037"/>
    <lineage>
        <taxon>Bacteria</taxon>
        <taxon>Pseudomonadati</taxon>
        <taxon>Campylobacterota</taxon>
        <taxon>Epsilonproteobacteria</taxon>
        <taxon>Campylobacterales</taxon>
        <taxon>Arcobacteraceae</taxon>
        <taxon>Arcobacter</taxon>
    </lineage>
</organism>
<proteinExistence type="predicted"/>
<dbReference type="RefSeq" id="WP_138151409.1">
    <property type="nucleotide sequence ID" value="NZ_CBDDKQ010000002.1"/>
</dbReference>
<dbReference type="PANTHER" id="PTHR22617:SF45">
    <property type="entry name" value="CHEMOTAXIS PROTEIN CHEW"/>
    <property type="match status" value="1"/>
</dbReference>
<dbReference type="GO" id="GO:0006935">
    <property type="term" value="P:chemotaxis"/>
    <property type="evidence" value="ECO:0007669"/>
    <property type="project" value="InterPro"/>
</dbReference>
<dbReference type="SMART" id="SM00260">
    <property type="entry name" value="CheW"/>
    <property type="match status" value="1"/>
</dbReference>
<gene>
    <name evidence="5" type="ORF">FDK22_03030</name>
</gene>
<dbReference type="InterPro" id="IPR039315">
    <property type="entry name" value="CheW"/>
</dbReference>
<dbReference type="Gene3D" id="2.30.30.40">
    <property type="entry name" value="SH3 Domains"/>
    <property type="match status" value="1"/>
</dbReference>
<dbReference type="Gene3D" id="2.40.50.180">
    <property type="entry name" value="CheA-289, Domain 4"/>
    <property type="match status" value="1"/>
</dbReference>
<dbReference type="Pfam" id="PF01584">
    <property type="entry name" value="CheW"/>
    <property type="match status" value="1"/>
</dbReference>
<comment type="subcellular location">
    <subcellularLocation>
        <location evidence="1">Cytoplasm</location>
    </subcellularLocation>
</comment>
<dbReference type="PROSITE" id="PS50851">
    <property type="entry name" value="CHEW"/>
    <property type="match status" value="1"/>
</dbReference>
<evidence type="ECO:0000256" key="2">
    <source>
        <dbReference type="ARBA" id="ARBA00021483"/>
    </source>
</evidence>
<dbReference type="InterPro" id="IPR002545">
    <property type="entry name" value="CheW-lke_dom"/>
</dbReference>
<evidence type="ECO:0000313" key="5">
    <source>
        <dbReference type="EMBL" id="TLP41007.1"/>
    </source>
</evidence>
<keyword evidence="6" id="KW-1185">Reference proteome</keyword>
<dbReference type="OrthoDB" id="9790406at2"/>
<dbReference type="EMBL" id="VANU01000001">
    <property type="protein sequence ID" value="TLP41007.1"/>
    <property type="molecule type" value="Genomic_DNA"/>
</dbReference>
<dbReference type="AlphaFoldDB" id="A0A5R8Y4E8"/>
<feature type="domain" description="CheW-like" evidence="4">
    <location>
        <begin position="19"/>
        <end position="162"/>
    </location>
</feature>
<comment type="caution">
    <text evidence="5">The sequence shown here is derived from an EMBL/GenBank/DDBJ whole genome shotgun (WGS) entry which is preliminary data.</text>
</comment>
<name>A0A5R8Y4E8_9BACT</name>
<dbReference type="PANTHER" id="PTHR22617">
    <property type="entry name" value="CHEMOTAXIS SENSOR HISTIDINE KINASE-RELATED"/>
    <property type="match status" value="1"/>
</dbReference>
<accession>A0A5R8Y4E8</accession>
<dbReference type="SUPFAM" id="SSF50341">
    <property type="entry name" value="CheW-like"/>
    <property type="match status" value="1"/>
</dbReference>
<keyword evidence="3" id="KW-0963">Cytoplasm</keyword>